<proteinExistence type="predicted"/>
<protein>
    <submittedName>
        <fullName evidence="3">Uncharacterized protein</fullName>
    </submittedName>
</protein>
<dbReference type="EMBL" id="JAFIQS010000007">
    <property type="protein sequence ID" value="KAG5167378.1"/>
    <property type="molecule type" value="Genomic_DNA"/>
</dbReference>
<accession>A0A8H7XV07</accession>
<sequence>MPRGISTNVYPVILSSRTRTIRDEVIESSQVEECELHIPPASVGDDFDIHSEMGPAVVADCSITSNTLDSDDGIVIFEDHSNGAVERAVEEEDEINRSIERVVEEESQLTVDWSEESMERHMANLFGLDTQEHMAQLSQEIREAVEQEMAANSSACSMDPAQASETENKSDHNNQRPKIIPIYHFTPVDFPEPPAPLRLGTPRCNAGKAARKARKIAAEIATLEGVLNDLRKRHRRYLRESYL</sequence>
<feature type="region of interest" description="Disordered" evidence="2">
    <location>
        <begin position="149"/>
        <end position="175"/>
    </location>
</feature>
<evidence type="ECO:0000256" key="1">
    <source>
        <dbReference type="SAM" id="Coils"/>
    </source>
</evidence>
<keyword evidence="1" id="KW-0175">Coiled coil</keyword>
<dbReference type="AlphaFoldDB" id="A0A8H7XV07"/>
<feature type="coiled-coil region" evidence="1">
    <location>
        <begin position="213"/>
        <end position="240"/>
    </location>
</feature>
<evidence type="ECO:0000313" key="4">
    <source>
        <dbReference type="EMBL" id="KAG5173499.1"/>
    </source>
</evidence>
<dbReference type="EMBL" id="JAFIQS010000001">
    <property type="protein sequence ID" value="KAG5173499.1"/>
    <property type="molecule type" value="Genomic_DNA"/>
</dbReference>
<evidence type="ECO:0000313" key="3">
    <source>
        <dbReference type="EMBL" id="KAG5167378.1"/>
    </source>
</evidence>
<reference evidence="3" key="1">
    <citation type="submission" date="2021-02" db="EMBL/GenBank/DDBJ databases">
        <title>Psilocybe cubensis genome.</title>
        <authorList>
            <person name="Mckernan K.J."/>
            <person name="Crawford S."/>
            <person name="Trippe A."/>
            <person name="Kane L.T."/>
            <person name="Mclaughlin S."/>
        </authorList>
    </citation>
    <scope>NUCLEOTIDE SEQUENCE [LARGE SCALE GENOMIC DNA]</scope>
    <source>
        <strain evidence="3">MGC-MH-2018</strain>
    </source>
</reference>
<name>A0A8H7XV07_PSICU</name>
<evidence type="ECO:0000256" key="2">
    <source>
        <dbReference type="SAM" id="MobiDB-lite"/>
    </source>
</evidence>
<gene>
    <name evidence="4" type="ORF">JR316_000156</name>
    <name evidence="3" type="ORF">JR316_007727</name>
</gene>
<comment type="caution">
    <text evidence="3">The sequence shown here is derived from an EMBL/GenBank/DDBJ whole genome shotgun (WGS) entry which is preliminary data.</text>
</comment>
<organism evidence="3">
    <name type="scientific">Psilocybe cubensis</name>
    <name type="common">Psychedelic mushroom</name>
    <name type="synonym">Stropharia cubensis</name>
    <dbReference type="NCBI Taxonomy" id="181762"/>
    <lineage>
        <taxon>Eukaryota</taxon>
        <taxon>Fungi</taxon>
        <taxon>Dikarya</taxon>
        <taxon>Basidiomycota</taxon>
        <taxon>Agaricomycotina</taxon>
        <taxon>Agaricomycetes</taxon>
        <taxon>Agaricomycetidae</taxon>
        <taxon>Agaricales</taxon>
        <taxon>Agaricineae</taxon>
        <taxon>Strophariaceae</taxon>
        <taxon>Psilocybe</taxon>
    </lineage>
</organism>